<dbReference type="KEGG" id="llu:AKJ09_00026"/>
<organism evidence="4 5">
    <name type="scientific">Labilithrix luteola</name>
    <dbReference type="NCBI Taxonomy" id="1391654"/>
    <lineage>
        <taxon>Bacteria</taxon>
        <taxon>Pseudomonadati</taxon>
        <taxon>Myxococcota</taxon>
        <taxon>Polyangia</taxon>
        <taxon>Polyangiales</taxon>
        <taxon>Labilitrichaceae</taxon>
        <taxon>Labilithrix</taxon>
    </lineage>
</organism>
<dbReference type="SUPFAM" id="SSF53955">
    <property type="entry name" value="Lysozyme-like"/>
    <property type="match status" value="1"/>
</dbReference>
<dbReference type="EMBL" id="CP012333">
    <property type="protein sequence ID" value="AKV04845.1"/>
    <property type="molecule type" value="Genomic_DNA"/>
</dbReference>
<dbReference type="Gene3D" id="1.10.530.40">
    <property type="match status" value="1"/>
</dbReference>
<dbReference type="GO" id="GO:0003796">
    <property type="term" value="F:lysozyme activity"/>
    <property type="evidence" value="ECO:0007669"/>
    <property type="project" value="InterPro"/>
</dbReference>
<evidence type="ECO:0000313" key="5">
    <source>
        <dbReference type="Proteomes" id="UP000064967"/>
    </source>
</evidence>
<dbReference type="InterPro" id="IPR023347">
    <property type="entry name" value="Lysozyme_dom_sf"/>
</dbReference>
<dbReference type="GO" id="GO:0031640">
    <property type="term" value="P:killing of cells of another organism"/>
    <property type="evidence" value="ECO:0007669"/>
    <property type="project" value="UniProtKB-KW"/>
</dbReference>
<evidence type="ECO:0000313" key="3">
    <source>
        <dbReference type="EMBL" id="AKU93362.1"/>
    </source>
</evidence>
<name>A0A0K1QHC4_9BACT</name>
<evidence type="ECO:0000256" key="1">
    <source>
        <dbReference type="ARBA" id="ARBA00022529"/>
    </source>
</evidence>
<dbReference type="EMBL" id="CP012333">
    <property type="protein sequence ID" value="AKU93362.1"/>
    <property type="molecule type" value="Genomic_DNA"/>
</dbReference>
<dbReference type="RefSeq" id="WP_146644908.1">
    <property type="nucleotide sequence ID" value="NZ_CP012333.1"/>
</dbReference>
<dbReference type="STRING" id="1391654.AKJ09_00026"/>
<dbReference type="Proteomes" id="UP000064967">
    <property type="component" value="Chromosome"/>
</dbReference>
<dbReference type="InterPro" id="IPR023346">
    <property type="entry name" value="Lysozyme-like_dom_sf"/>
</dbReference>
<keyword evidence="1" id="KW-0929">Antimicrobial</keyword>
<dbReference type="GO" id="GO:0042742">
    <property type="term" value="P:defense response to bacterium"/>
    <property type="evidence" value="ECO:0007669"/>
    <property type="project" value="UniProtKB-KW"/>
</dbReference>
<protein>
    <submittedName>
        <fullName evidence="4">Uncharacterized protein</fullName>
    </submittedName>
</protein>
<accession>A0A0K1QHC4</accession>
<proteinExistence type="predicted"/>
<dbReference type="AlphaFoldDB" id="A0A0K1QHC4"/>
<gene>
    <name evidence="3" type="ORF">AKJ09_00026</name>
    <name evidence="4" type="ORF">AKJ09_11508</name>
</gene>
<keyword evidence="2" id="KW-0081">Bacteriolytic enzyme</keyword>
<sequence>MKASVLAAFLKFTAPLEGRVPWMYLDDASPRGLVTCGVGNLCSLSFALTLPWTVDGRRATRAEIEAAWRAVDAAQARKHQGGGNHGDLTRLRLSDTDIDAMVMAKVRGNEAELCKVFPAFSSWPADAQLFACSWAWAVGPHGRYPKMIALLNKGDFEGARKEATINPQRGTIVLRNKRNLQLLRNAAIVQEQGLDFEVLHWPEALERAA</sequence>
<reference evidence="4 5" key="1">
    <citation type="submission" date="2015-08" db="EMBL/GenBank/DDBJ databases">
        <authorList>
            <person name="Babu N.S."/>
            <person name="Beckwith C.J."/>
            <person name="Beseler K.G."/>
            <person name="Brison A."/>
            <person name="Carone J.V."/>
            <person name="Caskin T.P."/>
            <person name="Diamond M."/>
            <person name="Durham M.E."/>
            <person name="Foxe J.M."/>
            <person name="Go M."/>
            <person name="Henderson B.A."/>
            <person name="Jones I.B."/>
            <person name="McGettigan J.A."/>
            <person name="Micheletti S.J."/>
            <person name="Nasrallah M.E."/>
            <person name="Ortiz D."/>
            <person name="Piller C.R."/>
            <person name="Privatt S.R."/>
            <person name="Schneider S.L."/>
            <person name="Sharp S."/>
            <person name="Smith T.C."/>
            <person name="Stanton J.D."/>
            <person name="Ullery H.E."/>
            <person name="Wilson R.J."/>
            <person name="Serrano M.G."/>
            <person name="Buck G."/>
            <person name="Lee V."/>
            <person name="Wang Y."/>
            <person name="Carvalho R."/>
            <person name="Voegtly L."/>
            <person name="Shi R."/>
            <person name="Duckworth R."/>
            <person name="Johnson A."/>
            <person name="Loviza R."/>
            <person name="Walstead R."/>
            <person name="Shah Z."/>
            <person name="Kiflezghi M."/>
            <person name="Wade K."/>
            <person name="Ball S.L."/>
            <person name="Bradley K.W."/>
            <person name="Asai D.J."/>
            <person name="Bowman C.A."/>
            <person name="Russell D.A."/>
            <person name="Pope W.H."/>
            <person name="Jacobs-Sera D."/>
            <person name="Hendrix R.W."/>
            <person name="Hatfull G.F."/>
        </authorList>
    </citation>
    <scope>NUCLEOTIDE SEQUENCE [LARGE SCALE GENOMIC DNA]</scope>
    <source>
        <strain evidence="4 5">DSM 27648</strain>
    </source>
</reference>
<evidence type="ECO:0000313" key="4">
    <source>
        <dbReference type="EMBL" id="AKV04845.1"/>
    </source>
</evidence>
<dbReference type="OrthoDB" id="5484194at2"/>
<keyword evidence="5" id="KW-1185">Reference proteome</keyword>
<dbReference type="KEGG" id="llu:AKJ09_11508"/>
<evidence type="ECO:0000256" key="2">
    <source>
        <dbReference type="ARBA" id="ARBA00022638"/>
    </source>
</evidence>